<dbReference type="RefSeq" id="WP_181569203.1">
    <property type="nucleotide sequence ID" value="NZ_CP059322.2"/>
</dbReference>
<dbReference type="SUPFAM" id="SSF49482">
    <property type="entry name" value="Aromatic compound dioxygenase"/>
    <property type="match status" value="1"/>
</dbReference>
<dbReference type="PANTHER" id="PTHR34315:SF1">
    <property type="entry name" value="INTRADIOL RING-CLEAVAGE DIOXYGENASES DOMAIN-CONTAINING PROTEIN-RELATED"/>
    <property type="match status" value="1"/>
</dbReference>
<dbReference type="GO" id="GO:0008199">
    <property type="term" value="F:ferric iron binding"/>
    <property type="evidence" value="ECO:0007669"/>
    <property type="project" value="InterPro"/>
</dbReference>
<dbReference type="KEGG" id="mfeu:H1D33_26055"/>
<reference evidence="3 4" key="2">
    <citation type="journal article" date="2021" name="Mar. Drugs">
        <title>A New Micromonospora Strain with Antibiotic Activity Isolated from the Microbiome of a Mid-Atlantic Deep-Sea Sponge.</title>
        <authorList>
            <person name="Back C.R."/>
            <person name="Stennett H.L."/>
            <person name="Williams S.E."/>
            <person name="Wang L."/>
            <person name="Ojeda Gomez J."/>
            <person name="Abdulle O.M."/>
            <person name="Duffy T."/>
            <person name="Neal C."/>
            <person name="Mantell J."/>
            <person name="Jepson M.A."/>
            <person name="Hendry K.R."/>
            <person name="Powell D."/>
            <person name="Stach J.E.M."/>
            <person name="Essex-Lopresti A.E."/>
            <person name="Willis C.L."/>
            <person name="Curnow P."/>
            <person name="Race P.R."/>
        </authorList>
    </citation>
    <scope>NUCLEOTIDE SEQUENCE [LARGE SCALE GENOMIC DNA]</scope>
    <source>
        <strain evidence="3 4">28ISP2-46</strain>
    </source>
</reference>
<dbReference type="PROSITE" id="PS51318">
    <property type="entry name" value="TAT"/>
    <property type="match status" value="1"/>
</dbReference>
<feature type="region of interest" description="Disordered" evidence="1">
    <location>
        <begin position="1"/>
        <end position="21"/>
    </location>
</feature>
<dbReference type="Pfam" id="PF00775">
    <property type="entry name" value="Dioxygenase_C"/>
    <property type="match status" value="1"/>
</dbReference>
<organism evidence="3 4">
    <name type="scientific">Micromonospora robiginosa</name>
    <dbReference type="NCBI Taxonomy" id="2749844"/>
    <lineage>
        <taxon>Bacteria</taxon>
        <taxon>Bacillati</taxon>
        <taxon>Actinomycetota</taxon>
        <taxon>Actinomycetes</taxon>
        <taxon>Micromonosporales</taxon>
        <taxon>Micromonosporaceae</taxon>
        <taxon>Micromonospora</taxon>
    </lineage>
</organism>
<evidence type="ECO:0000259" key="2">
    <source>
        <dbReference type="Pfam" id="PF00775"/>
    </source>
</evidence>
<accession>A0A7L6B3X0</accession>
<dbReference type="EMBL" id="CP059322">
    <property type="protein sequence ID" value="QLQ36688.1"/>
    <property type="molecule type" value="Genomic_DNA"/>
</dbReference>
<protein>
    <submittedName>
        <fullName evidence="3">3,4-dioxygenase subunit beta</fullName>
    </submittedName>
</protein>
<dbReference type="PANTHER" id="PTHR34315">
    <property type="match status" value="1"/>
</dbReference>
<sequence>MIDDERPGTYQGRALPRPGEDLVDQGLAFDVGTLLSRRRVLGLLGLGAAGLGLAACGTGSGDAATATTGVAGGGSGLTEIPEETNGPYPADGTNGPNVLERSGVIRRDITGSFGASTTKAPGIAMTLTLTVLNMAEGGSPFTGVAVYVWQCDRDGAYSMYSAGLENENYLRGVQIADGDGAVVFDSIFPACYPGRWPHVHFEVYPDMAGIGDAGKRLATSQVALPQRTCDAVYATTGYERSVATLADLTLATDNVFGDDGGAHQIGAVTGDVNTGFRVALTVPVDPSTTPDGGSAPGGTGGPGAPPGQGDRPGGSALPGRPGPSVSP</sequence>
<reference evidence="4" key="1">
    <citation type="submission" date="2020-07" db="EMBL/GenBank/DDBJ databases">
        <title>A new Micromonospora strain with potent antibiotic activity isolated from the microbiome of a mid-Atlantic deep-sea sponge.</title>
        <authorList>
            <person name="Back C.R."/>
            <person name="Stennett H.L."/>
            <person name="Williams S.E."/>
            <person name="Wang L."/>
            <person name="Ojeda Gomez J."/>
            <person name="Abdulle O.M."/>
            <person name="Duffy T."/>
            <person name="Hendry K.R."/>
            <person name="Powell D."/>
            <person name="Stach J.E."/>
            <person name="Essex-Lopresti A.E."/>
            <person name="Willis C.L."/>
            <person name="Curnow P."/>
            <person name="Race P.R."/>
        </authorList>
    </citation>
    <scope>NUCLEOTIDE SEQUENCE [LARGE SCALE GENOMIC DNA]</scope>
    <source>
        <strain evidence="4">28ISP2-46</strain>
    </source>
</reference>
<dbReference type="Proteomes" id="UP000510844">
    <property type="component" value="Chromosome"/>
</dbReference>
<proteinExistence type="predicted"/>
<dbReference type="InterPro" id="IPR000627">
    <property type="entry name" value="Intradiol_dOase_C"/>
</dbReference>
<evidence type="ECO:0000256" key="1">
    <source>
        <dbReference type="SAM" id="MobiDB-lite"/>
    </source>
</evidence>
<dbReference type="InterPro" id="IPR006311">
    <property type="entry name" value="TAT_signal"/>
</dbReference>
<evidence type="ECO:0000313" key="4">
    <source>
        <dbReference type="Proteomes" id="UP000510844"/>
    </source>
</evidence>
<dbReference type="AlphaFoldDB" id="A0A7L6B3X0"/>
<keyword evidence="4" id="KW-1185">Reference proteome</keyword>
<gene>
    <name evidence="3" type="ORF">H1D33_26055</name>
</gene>
<dbReference type="Gene3D" id="2.60.130.10">
    <property type="entry name" value="Aromatic compound dioxygenase"/>
    <property type="match status" value="1"/>
</dbReference>
<evidence type="ECO:0000313" key="3">
    <source>
        <dbReference type="EMBL" id="QLQ36688.1"/>
    </source>
</evidence>
<dbReference type="GO" id="GO:0016702">
    <property type="term" value="F:oxidoreductase activity, acting on single donors with incorporation of molecular oxygen, incorporation of two atoms of oxygen"/>
    <property type="evidence" value="ECO:0007669"/>
    <property type="project" value="InterPro"/>
</dbReference>
<feature type="region of interest" description="Disordered" evidence="1">
    <location>
        <begin position="282"/>
        <end position="327"/>
    </location>
</feature>
<feature type="domain" description="Intradiol ring-cleavage dioxygenases" evidence="2">
    <location>
        <begin position="118"/>
        <end position="195"/>
    </location>
</feature>
<dbReference type="InterPro" id="IPR015889">
    <property type="entry name" value="Intradiol_dOase_core"/>
</dbReference>
<name>A0A7L6B3X0_9ACTN</name>